<evidence type="ECO:0000313" key="2">
    <source>
        <dbReference type="EMBL" id="TNY19968.1"/>
    </source>
</evidence>
<feature type="compositionally biased region" description="Polar residues" evidence="1">
    <location>
        <begin position="1"/>
        <end position="11"/>
    </location>
</feature>
<feature type="compositionally biased region" description="Low complexity" evidence="1">
    <location>
        <begin position="29"/>
        <end position="39"/>
    </location>
</feature>
<keyword evidence="3" id="KW-1185">Reference proteome</keyword>
<organism evidence="2 3">
    <name type="scientific">Rhodotorula diobovata</name>
    <dbReference type="NCBI Taxonomy" id="5288"/>
    <lineage>
        <taxon>Eukaryota</taxon>
        <taxon>Fungi</taxon>
        <taxon>Dikarya</taxon>
        <taxon>Basidiomycota</taxon>
        <taxon>Pucciniomycotina</taxon>
        <taxon>Microbotryomycetes</taxon>
        <taxon>Sporidiobolales</taxon>
        <taxon>Sporidiobolaceae</taxon>
        <taxon>Rhodotorula</taxon>
    </lineage>
</organism>
<feature type="region of interest" description="Disordered" evidence="1">
    <location>
        <begin position="1"/>
        <end position="48"/>
    </location>
</feature>
<dbReference type="EMBL" id="SOZI01000079">
    <property type="protein sequence ID" value="TNY19968.1"/>
    <property type="molecule type" value="Genomic_DNA"/>
</dbReference>
<evidence type="ECO:0000256" key="1">
    <source>
        <dbReference type="SAM" id="MobiDB-lite"/>
    </source>
</evidence>
<proteinExistence type="predicted"/>
<protein>
    <submittedName>
        <fullName evidence="2">Uncharacterized protein</fullName>
    </submittedName>
</protein>
<evidence type="ECO:0000313" key="3">
    <source>
        <dbReference type="Proteomes" id="UP000311382"/>
    </source>
</evidence>
<gene>
    <name evidence="2" type="ORF">DMC30DRAFT_275409</name>
</gene>
<dbReference type="AlphaFoldDB" id="A0A5C5FSW6"/>
<reference evidence="2 3" key="1">
    <citation type="submission" date="2019-03" db="EMBL/GenBank/DDBJ databases">
        <title>Rhodosporidium diobovatum UCD-FST 08-225 genome sequencing, assembly, and annotation.</title>
        <authorList>
            <person name="Fakankun I.U."/>
            <person name="Fristensky B."/>
            <person name="Levin D.B."/>
        </authorList>
    </citation>
    <scope>NUCLEOTIDE SEQUENCE [LARGE SCALE GENOMIC DNA]</scope>
    <source>
        <strain evidence="2 3">UCD-FST 08-225</strain>
    </source>
</reference>
<name>A0A5C5FSW6_9BASI</name>
<sequence length="202" mass="21709">MVGLTLGSNEQVQREKRGRVQGGGDTPQPGQRGPGSTRSPSPPSPLCLSPSHSLVVPACYLYHREPFTRLPHPPPLPRLSPSPHIASALPDSLVVPLPPRSTRPLHPAVWLPLRLLHSTLGEPSHPLWHPLHHQRFSFARGDSLPSWSPPPTSTSASPRPRMMKTAVINSINLSIPLARALAPSLEGAVHLAAVTKNTCAIS</sequence>
<comment type="caution">
    <text evidence="2">The sequence shown here is derived from an EMBL/GenBank/DDBJ whole genome shotgun (WGS) entry which is preliminary data.</text>
</comment>
<dbReference type="Proteomes" id="UP000311382">
    <property type="component" value="Unassembled WGS sequence"/>
</dbReference>
<feature type="region of interest" description="Disordered" evidence="1">
    <location>
        <begin position="142"/>
        <end position="161"/>
    </location>
</feature>
<accession>A0A5C5FSW6</accession>